<dbReference type="InterPro" id="IPR020825">
    <property type="entry name" value="Phe-tRNA_synthase-like_B3/B4"/>
</dbReference>
<keyword evidence="11" id="KW-0030">Aminoacyl-tRNA synthetase</keyword>
<dbReference type="SUPFAM" id="SSF46955">
    <property type="entry name" value="Putative DNA-binding domain"/>
    <property type="match status" value="1"/>
</dbReference>
<sequence>EITTNRPDCLSVYGIARELSAILPRFEINARLKEIPVAKIPKVKSGFPLQVKISKTELCPRFTALVFDNVIIKPSPLSVRKRLENSGIRALNNVVDISNYLMLELGQPMHTFDYDKILKHKMFLRESKEGEEIITLDGQRRKLKEGIIVIEDGEGRIVDLCGIMGGKNSETDKNTKRVLLFVQTYNPMKIRKACQALGFRTEAASRFEKGLDPEGVIPAMERATLLFKEWCGGKVGNELTDIYPSPPKPKTVIVTKVKIDTIMGINIKLEDAKKFLDNLGFKTKIDAKTNSLTAEVPHWRNGDIEIPEDLIEEIARLYGYHNLPNTLPPISSLNYQKEATFEWEDKIKTALKYWGFTETVSYSMARKDLIHNPADHLKISNPLTEDLLYLRTSLIPSLLEVISKNPTEEGIKIFEMANAYLPRGKKELPLETMTLTLAVKGESKYLEVKGILDALLKELGITKFSIKPEKFPSLNYGAQIFIGETNIGIIGEVVSPELTRFGINQKVTVLDIQLNRLLSFATHAKGYIPLPKYPPIIEDLSFVFPPQTFIGPIIEEIKKINEIIKEVEFIDSYQNTRTFRITYQSQERNLTDSEIKSIRKKIIDFVSAKFRAQVKEAL</sequence>
<dbReference type="Pfam" id="PF17759">
    <property type="entry name" value="tRNA_synthFbeta"/>
    <property type="match status" value="1"/>
</dbReference>
<name>A0A2M6YQR6_9BACT</name>
<dbReference type="PROSITE" id="PS51447">
    <property type="entry name" value="FDX_ACB"/>
    <property type="match status" value="1"/>
</dbReference>
<comment type="caution">
    <text evidence="16">The sequence shown here is derived from an EMBL/GenBank/DDBJ whole genome shotgun (WGS) entry which is preliminary data.</text>
</comment>
<feature type="domain" description="B5" evidence="15">
    <location>
        <begin position="247"/>
        <end position="325"/>
    </location>
</feature>
<evidence type="ECO:0000259" key="14">
    <source>
        <dbReference type="PROSITE" id="PS51447"/>
    </source>
</evidence>
<keyword evidence="5 16" id="KW-0436">Ligase</keyword>
<evidence type="ECO:0000256" key="8">
    <source>
        <dbReference type="ARBA" id="ARBA00022840"/>
    </source>
</evidence>
<gene>
    <name evidence="16" type="primary">pheT</name>
    <name evidence="16" type="ORF">COT03_02795</name>
</gene>
<dbReference type="SMART" id="SM00873">
    <property type="entry name" value="B3_4"/>
    <property type="match status" value="1"/>
</dbReference>
<dbReference type="Gene3D" id="3.30.56.10">
    <property type="match status" value="2"/>
</dbReference>
<evidence type="ECO:0000256" key="1">
    <source>
        <dbReference type="ARBA" id="ARBA00001946"/>
    </source>
</evidence>
<dbReference type="AlphaFoldDB" id="A0A2M6YQR6"/>
<dbReference type="SUPFAM" id="SSF54991">
    <property type="entry name" value="Anticodon-binding domain of PheRS"/>
    <property type="match status" value="1"/>
</dbReference>
<keyword evidence="10" id="KW-0648">Protein biosynthesis</keyword>
<dbReference type="NCBIfam" id="TIGR00472">
    <property type="entry name" value="pheT_bact"/>
    <property type="match status" value="1"/>
</dbReference>
<evidence type="ECO:0000256" key="13">
    <source>
        <dbReference type="ARBA" id="ARBA00049255"/>
    </source>
</evidence>
<dbReference type="SUPFAM" id="SSF55681">
    <property type="entry name" value="Class II aaRS and biotin synthetases"/>
    <property type="match status" value="1"/>
</dbReference>
<dbReference type="InterPro" id="IPR005121">
    <property type="entry name" value="Fdx_antiC-bd"/>
</dbReference>
<keyword evidence="7" id="KW-0547">Nucleotide-binding</keyword>
<protein>
    <recommendedName>
        <fullName evidence="4">phenylalanine--tRNA ligase</fullName>
        <ecNumber evidence="4">6.1.1.20</ecNumber>
    </recommendedName>
    <alternativeName>
        <fullName evidence="12">Phenylalanyl-tRNA synthetase beta subunit</fullName>
    </alternativeName>
</protein>
<feature type="non-terminal residue" evidence="16">
    <location>
        <position position="1"/>
    </location>
</feature>
<dbReference type="InterPro" id="IPR004532">
    <property type="entry name" value="Phe-tRNA-ligase_IIc_bsu_bact"/>
</dbReference>
<comment type="similarity">
    <text evidence="2">Belongs to the phenylalanyl-tRNA synthetase beta subunit family. Type 1 subfamily.</text>
</comment>
<proteinExistence type="inferred from homology"/>
<dbReference type="Gene3D" id="3.30.930.10">
    <property type="entry name" value="Bira Bifunctional Protein, Domain 2"/>
    <property type="match status" value="1"/>
</dbReference>
<dbReference type="InterPro" id="IPR041616">
    <property type="entry name" value="PheRS_beta_core"/>
</dbReference>
<dbReference type="EC" id="6.1.1.20" evidence="4"/>
<dbReference type="GO" id="GO:0006432">
    <property type="term" value="P:phenylalanyl-tRNA aminoacylation"/>
    <property type="evidence" value="ECO:0007669"/>
    <property type="project" value="InterPro"/>
</dbReference>
<dbReference type="InterPro" id="IPR005147">
    <property type="entry name" value="tRNA_synthase_B5-dom"/>
</dbReference>
<evidence type="ECO:0000256" key="9">
    <source>
        <dbReference type="ARBA" id="ARBA00022842"/>
    </source>
</evidence>
<dbReference type="InterPro" id="IPR005146">
    <property type="entry name" value="B3/B4_tRNA-bd"/>
</dbReference>
<evidence type="ECO:0000256" key="2">
    <source>
        <dbReference type="ARBA" id="ARBA00008653"/>
    </source>
</evidence>
<dbReference type="Gene3D" id="3.50.40.10">
    <property type="entry name" value="Phenylalanyl-trna Synthetase, Chain B, domain 3"/>
    <property type="match status" value="1"/>
</dbReference>
<dbReference type="GO" id="GO:0004826">
    <property type="term" value="F:phenylalanine-tRNA ligase activity"/>
    <property type="evidence" value="ECO:0007669"/>
    <property type="project" value="UniProtKB-EC"/>
</dbReference>
<accession>A0A2M6YQR6</accession>
<evidence type="ECO:0000256" key="10">
    <source>
        <dbReference type="ARBA" id="ARBA00022917"/>
    </source>
</evidence>
<comment type="subunit">
    <text evidence="3">Tetramer of two alpha and two beta subunits.</text>
</comment>
<organism evidence="16 17">
    <name type="scientific">Candidatus Shapirobacteria bacterium CG07_land_8_20_14_0_80_39_18</name>
    <dbReference type="NCBI Taxonomy" id="1974882"/>
    <lineage>
        <taxon>Bacteria</taxon>
        <taxon>Candidatus Shapironibacteriota</taxon>
    </lineage>
</organism>
<evidence type="ECO:0000313" key="16">
    <source>
        <dbReference type="EMBL" id="PIU33658.1"/>
    </source>
</evidence>
<dbReference type="Pfam" id="PF03147">
    <property type="entry name" value="FDX-ACB"/>
    <property type="match status" value="1"/>
</dbReference>
<evidence type="ECO:0000256" key="6">
    <source>
        <dbReference type="ARBA" id="ARBA00022723"/>
    </source>
</evidence>
<evidence type="ECO:0000256" key="7">
    <source>
        <dbReference type="ARBA" id="ARBA00022741"/>
    </source>
</evidence>
<dbReference type="InterPro" id="IPR036690">
    <property type="entry name" value="Fdx_antiC-bd_sf"/>
</dbReference>
<comment type="catalytic activity">
    <reaction evidence="13">
        <text>tRNA(Phe) + L-phenylalanine + ATP = L-phenylalanyl-tRNA(Phe) + AMP + diphosphate + H(+)</text>
        <dbReference type="Rhea" id="RHEA:19413"/>
        <dbReference type="Rhea" id="RHEA-COMP:9668"/>
        <dbReference type="Rhea" id="RHEA-COMP:9699"/>
        <dbReference type="ChEBI" id="CHEBI:15378"/>
        <dbReference type="ChEBI" id="CHEBI:30616"/>
        <dbReference type="ChEBI" id="CHEBI:33019"/>
        <dbReference type="ChEBI" id="CHEBI:58095"/>
        <dbReference type="ChEBI" id="CHEBI:78442"/>
        <dbReference type="ChEBI" id="CHEBI:78531"/>
        <dbReference type="ChEBI" id="CHEBI:456215"/>
        <dbReference type="EC" id="6.1.1.20"/>
    </reaction>
</comment>
<keyword evidence="6" id="KW-0479">Metal-binding</keyword>
<dbReference type="GO" id="GO:0000287">
    <property type="term" value="F:magnesium ion binding"/>
    <property type="evidence" value="ECO:0007669"/>
    <property type="project" value="InterPro"/>
</dbReference>
<dbReference type="SMART" id="SM00874">
    <property type="entry name" value="B5"/>
    <property type="match status" value="1"/>
</dbReference>
<evidence type="ECO:0000313" key="17">
    <source>
        <dbReference type="Proteomes" id="UP000229502"/>
    </source>
</evidence>
<dbReference type="PROSITE" id="PS51483">
    <property type="entry name" value="B5"/>
    <property type="match status" value="1"/>
</dbReference>
<dbReference type="InterPro" id="IPR045060">
    <property type="entry name" value="Phe-tRNA-ligase_IIc_bsu"/>
</dbReference>
<dbReference type="GO" id="GO:0003723">
    <property type="term" value="F:RNA binding"/>
    <property type="evidence" value="ECO:0007669"/>
    <property type="project" value="InterPro"/>
</dbReference>
<comment type="cofactor">
    <cofactor evidence="1">
        <name>Mg(2+)</name>
        <dbReference type="ChEBI" id="CHEBI:18420"/>
    </cofactor>
</comment>
<dbReference type="GO" id="GO:0009328">
    <property type="term" value="C:phenylalanine-tRNA ligase complex"/>
    <property type="evidence" value="ECO:0007669"/>
    <property type="project" value="TreeGrafter"/>
</dbReference>
<evidence type="ECO:0000256" key="11">
    <source>
        <dbReference type="ARBA" id="ARBA00023146"/>
    </source>
</evidence>
<dbReference type="InterPro" id="IPR045864">
    <property type="entry name" value="aa-tRNA-synth_II/BPL/LPL"/>
</dbReference>
<dbReference type="Gene3D" id="3.30.70.380">
    <property type="entry name" value="Ferrodoxin-fold anticodon-binding domain"/>
    <property type="match status" value="1"/>
</dbReference>
<evidence type="ECO:0000256" key="5">
    <source>
        <dbReference type="ARBA" id="ARBA00022598"/>
    </source>
</evidence>
<dbReference type="PANTHER" id="PTHR10947:SF0">
    <property type="entry name" value="PHENYLALANINE--TRNA LIGASE BETA SUBUNIT"/>
    <property type="match status" value="1"/>
</dbReference>
<dbReference type="SUPFAM" id="SSF56037">
    <property type="entry name" value="PheT/TilS domain"/>
    <property type="match status" value="1"/>
</dbReference>
<evidence type="ECO:0000259" key="15">
    <source>
        <dbReference type="PROSITE" id="PS51483"/>
    </source>
</evidence>
<evidence type="ECO:0000256" key="3">
    <source>
        <dbReference type="ARBA" id="ARBA00011209"/>
    </source>
</evidence>
<dbReference type="Pfam" id="PF03484">
    <property type="entry name" value="B5"/>
    <property type="match status" value="1"/>
</dbReference>
<dbReference type="PANTHER" id="PTHR10947">
    <property type="entry name" value="PHENYLALANYL-TRNA SYNTHETASE BETA CHAIN AND LEUCINE-RICH REPEAT-CONTAINING PROTEIN 47"/>
    <property type="match status" value="1"/>
</dbReference>
<dbReference type="SMART" id="SM00896">
    <property type="entry name" value="FDX-ACB"/>
    <property type="match status" value="1"/>
</dbReference>
<dbReference type="InterPro" id="IPR009061">
    <property type="entry name" value="DNA-bd_dom_put_sf"/>
</dbReference>
<dbReference type="Proteomes" id="UP000229502">
    <property type="component" value="Unassembled WGS sequence"/>
</dbReference>
<dbReference type="EMBL" id="PEWZ01000134">
    <property type="protein sequence ID" value="PIU33658.1"/>
    <property type="molecule type" value="Genomic_DNA"/>
</dbReference>
<evidence type="ECO:0000256" key="12">
    <source>
        <dbReference type="ARBA" id="ARBA00033189"/>
    </source>
</evidence>
<dbReference type="GO" id="GO:0005524">
    <property type="term" value="F:ATP binding"/>
    <property type="evidence" value="ECO:0007669"/>
    <property type="project" value="UniProtKB-KW"/>
</dbReference>
<feature type="domain" description="FDX-ACB" evidence="14">
    <location>
        <begin position="531"/>
        <end position="615"/>
    </location>
</feature>
<evidence type="ECO:0000256" key="4">
    <source>
        <dbReference type="ARBA" id="ARBA00012814"/>
    </source>
</evidence>
<dbReference type="Pfam" id="PF03483">
    <property type="entry name" value="B3_4"/>
    <property type="match status" value="1"/>
</dbReference>
<keyword evidence="8" id="KW-0067">ATP-binding</keyword>
<keyword evidence="9" id="KW-0460">Magnesium</keyword>
<reference evidence="17" key="1">
    <citation type="submission" date="2017-09" db="EMBL/GenBank/DDBJ databases">
        <title>Depth-based differentiation of microbial function through sediment-hosted aquifers and enrichment of novel symbionts in the deep terrestrial subsurface.</title>
        <authorList>
            <person name="Probst A.J."/>
            <person name="Ladd B."/>
            <person name="Jarett J.K."/>
            <person name="Geller-Mcgrath D.E."/>
            <person name="Sieber C.M.K."/>
            <person name="Emerson J.B."/>
            <person name="Anantharaman K."/>
            <person name="Thomas B.C."/>
            <person name="Malmstrom R."/>
            <person name="Stieglmeier M."/>
            <person name="Klingl A."/>
            <person name="Woyke T."/>
            <person name="Ryan C.M."/>
            <person name="Banfield J.F."/>
        </authorList>
    </citation>
    <scope>NUCLEOTIDE SEQUENCE [LARGE SCALE GENOMIC DNA]</scope>
</reference>